<feature type="region of interest" description="Disordered" evidence="1">
    <location>
        <begin position="1"/>
        <end position="26"/>
    </location>
</feature>
<proteinExistence type="predicted"/>
<protein>
    <submittedName>
        <fullName evidence="2">Uncharacterized protein</fullName>
    </submittedName>
</protein>
<evidence type="ECO:0000256" key="1">
    <source>
        <dbReference type="SAM" id="MobiDB-lite"/>
    </source>
</evidence>
<reference evidence="2 3" key="1">
    <citation type="journal article" date="2016" name="Mol. Biol. Evol.">
        <title>Comparative Genomics of Early-Diverging Mushroom-Forming Fungi Provides Insights into the Origins of Lignocellulose Decay Capabilities.</title>
        <authorList>
            <person name="Nagy L.G."/>
            <person name="Riley R."/>
            <person name="Tritt A."/>
            <person name="Adam C."/>
            <person name="Daum C."/>
            <person name="Floudas D."/>
            <person name="Sun H."/>
            <person name="Yadav J.S."/>
            <person name="Pangilinan J."/>
            <person name="Larsson K.H."/>
            <person name="Matsuura K."/>
            <person name="Barry K."/>
            <person name="Labutti K."/>
            <person name="Kuo R."/>
            <person name="Ohm R.A."/>
            <person name="Bhattacharya S.S."/>
            <person name="Shirouzu T."/>
            <person name="Yoshinaga Y."/>
            <person name="Martin F.M."/>
            <person name="Grigoriev I.V."/>
            <person name="Hibbett D.S."/>
        </authorList>
    </citation>
    <scope>NUCLEOTIDE SEQUENCE [LARGE SCALE GENOMIC DNA]</scope>
    <source>
        <strain evidence="2 3">HHB14362 ss-1</strain>
    </source>
</reference>
<sequence>MLNDRVKHGPDGLSCCPPQPDDLPQDEATEFDDWIDRLHSFIHFINPIAYLESPSNLAVFAQDLVEEADEQSNADSDEEQDSDVVRLTYADFPRMDSMWQLDQ</sequence>
<dbReference type="AlphaFoldDB" id="A0A165PM96"/>
<dbReference type="OrthoDB" id="446925at2759"/>
<evidence type="ECO:0000313" key="3">
    <source>
        <dbReference type="Proteomes" id="UP000076761"/>
    </source>
</evidence>
<name>A0A165PM96_9AGAM</name>
<gene>
    <name evidence="2" type="ORF">NEOLEDRAFT_1181867</name>
</gene>
<evidence type="ECO:0000313" key="2">
    <source>
        <dbReference type="EMBL" id="KZT21241.1"/>
    </source>
</evidence>
<feature type="compositionally biased region" description="Basic and acidic residues" evidence="1">
    <location>
        <begin position="1"/>
        <end position="10"/>
    </location>
</feature>
<accession>A0A165PM96</accession>
<dbReference type="InParanoid" id="A0A165PM96"/>
<organism evidence="2 3">
    <name type="scientific">Neolentinus lepideus HHB14362 ss-1</name>
    <dbReference type="NCBI Taxonomy" id="1314782"/>
    <lineage>
        <taxon>Eukaryota</taxon>
        <taxon>Fungi</taxon>
        <taxon>Dikarya</taxon>
        <taxon>Basidiomycota</taxon>
        <taxon>Agaricomycotina</taxon>
        <taxon>Agaricomycetes</taxon>
        <taxon>Gloeophyllales</taxon>
        <taxon>Gloeophyllaceae</taxon>
        <taxon>Neolentinus</taxon>
    </lineage>
</organism>
<keyword evidence="3" id="KW-1185">Reference proteome</keyword>
<dbReference type="Proteomes" id="UP000076761">
    <property type="component" value="Unassembled WGS sequence"/>
</dbReference>
<dbReference type="EMBL" id="KV425609">
    <property type="protein sequence ID" value="KZT21241.1"/>
    <property type="molecule type" value="Genomic_DNA"/>
</dbReference>